<dbReference type="OrthoDB" id="342805at2"/>
<accession>A0A4V6QKN0</accession>
<keyword evidence="2" id="KW-1185">Reference proteome</keyword>
<dbReference type="RefSeq" id="WP_135585146.1">
    <property type="nucleotide sequence ID" value="NZ_RQEP01000005.1"/>
</dbReference>
<evidence type="ECO:0000313" key="2">
    <source>
        <dbReference type="Proteomes" id="UP000297453"/>
    </source>
</evidence>
<sequence>MKLLLSSECFRELVRGSAASRRSVFSAIESLTKKNHVFVLALSSLEEVLAKESDPTKREILWNQSKNLFLEFLPVRKEEIALALRLSSSASLRWEEWVEVAVASLADLDGILCLNRKWKEQSLVKILLAQEIDLDGVA</sequence>
<reference evidence="1" key="1">
    <citation type="journal article" date="2019" name="PLoS Negl. Trop. Dis.">
        <title>Revisiting the worldwide diversity of Leptospira species in the environment.</title>
        <authorList>
            <person name="Vincent A.T."/>
            <person name="Schiettekatte O."/>
            <person name="Bourhy P."/>
            <person name="Veyrier F.J."/>
            <person name="Picardeau M."/>
        </authorList>
    </citation>
    <scope>NUCLEOTIDE SEQUENCE [LARGE SCALE GENOMIC DNA]</scope>
    <source>
        <strain evidence="1">SSS9</strain>
    </source>
</reference>
<proteinExistence type="predicted"/>
<comment type="caution">
    <text evidence="1">The sequence shown here is derived from an EMBL/GenBank/DDBJ whole genome shotgun (WGS) entry which is preliminary data.</text>
</comment>
<evidence type="ECO:0000313" key="1">
    <source>
        <dbReference type="EMBL" id="TGK07369.1"/>
    </source>
</evidence>
<gene>
    <name evidence="1" type="ORF">EHO59_04500</name>
</gene>
<evidence type="ECO:0008006" key="3">
    <source>
        <dbReference type="Google" id="ProtNLM"/>
    </source>
</evidence>
<name>A0A4V6QKN0_9LEPT</name>
<protein>
    <recommendedName>
        <fullName evidence="3">PIN domain-containing protein</fullName>
    </recommendedName>
</protein>
<organism evidence="1 2">
    <name type="scientific">Leptospira semungkisensis</name>
    <dbReference type="NCBI Taxonomy" id="2484985"/>
    <lineage>
        <taxon>Bacteria</taxon>
        <taxon>Pseudomonadati</taxon>
        <taxon>Spirochaetota</taxon>
        <taxon>Spirochaetia</taxon>
        <taxon>Leptospirales</taxon>
        <taxon>Leptospiraceae</taxon>
        <taxon>Leptospira</taxon>
    </lineage>
</organism>
<dbReference type="Proteomes" id="UP000297453">
    <property type="component" value="Unassembled WGS sequence"/>
</dbReference>
<dbReference type="AlphaFoldDB" id="A0A4V6QKN0"/>
<dbReference type="EMBL" id="RQEP01000005">
    <property type="protein sequence ID" value="TGK07369.1"/>
    <property type="molecule type" value="Genomic_DNA"/>
</dbReference>